<proteinExistence type="predicted"/>
<dbReference type="Proteomes" id="UP001358586">
    <property type="component" value="Chromosome 4"/>
</dbReference>
<comment type="caution">
    <text evidence="1">The sequence shown here is derived from an EMBL/GenBank/DDBJ whole genome shotgun (WGS) entry which is preliminary data.</text>
</comment>
<keyword evidence="2" id="KW-1185">Reference proteome</keyword>
<gene>
    <name evidence="1" type="ORF">PVK06_012094</name>
</gene>
<name>A0ABR0QAU1_GOSAR</name>
<evidence type="ECO:0000313" key="2">
    <source>
        <dbReference type="Proteomes" id="UP001358586"/>
    </source>
</evidence>
<evidence type="ECO:0000313" key="1">
    <source>
        <dbReference type="EMBL" id="KAK5836311.1"/>
    </source>
</evidence>
<reference evidence="1 2" key="1">
    <citation type="submission" date="2023-03" db="EMBL/GenBank/DDBJ databases">
        <title>WGS of Gossypium arboreum.</title>
        <authorList>
            <person name="Yu D."/>
        </authorList>
    </citation>
    <scope>NUCLEOTIDE SEQUENCE [LARGE SCALE GENOMIC DNA]</scope>
    <source>
        <tissue evidence="1">Leaf</tissue>
    </source>
</reference>
<dbReference type="EMBL" id="JARKNE010000004">
    <property type="protein sequence ID" value="KAK5836311.1"/>
    <property type="molecule type" value="Genomic_DNA"/>
</dbReference>
<accession>A0ABR0QAU1</accession>
<organism evidence="1 2">
    <name type="scientific">Gossypium arboreum</name>
    <name type="common">Tree cotton</name>
    <name type="synonym">Gossypium nanking</name>
    <dbReference type="NCBI Taxonomy" id="29729"/>
    <lineage>
        <taxon>Eukaryota</taxon>
        <taxon>Viridiplantae</taxon>
        <taxon>Streptophyta</taxon>
        <taxon>Embryophyta</taxon>
        <taxon>Tracheophyta</taxon>
        <taxon>Spermatophyta</taxon>
        <taxon>Magnoliopsida</taxon>
        <taxon>eudicotyledons</taxon>
        <taxon>Gunneridae</taxon>
        <taxon>Pentapetalae</taxon>
        <taxon>rosids</taxon>
        <taxon>malvids</taxon>
        <taxon>Malvales</taxon>
        <taxon>Malvaceae</taxon>
        <taxon>Malvoideae</taxon>
        <taxon>Gossypium</taxon>
    </lineage>
</organism>
<protein>
    <submittedName>
        <fullName evidence="1">Uncharacterized protein</fullName>
    </submittedName>
</protein>
<sequence length="97" mass="11363">MAASLIHFDDKHTFTAQLLIVRPKFKMFWSVSSIIWESVRFLKFVATRKRLDSHMRLACMGATNSICNQSRHWWKDRGLEHTLFTFHVASVQSHSKA</sequence>